<accession>A0A4Q2UKH4</accession>
<name>A0A4Q2UKH4_9BACT</name>
<organism evidence="1 2">
    <name type="scientific">Spirosoma sordidisoli</name>
    <dbReference type="NCBI Taxonomy" id="2502893"/>
    <lineage>
        <taxon>Bacteria</taxon>
        <taxon>Pseudomonadati</taxon>
        <taxon>Bacteroidota</taxon>
        <taxon>Cytophagia</taxon>
        <taxon>Cytophagales</taxon>
        <taxon>Cytophagaceae</taxon>
        <taxon>Spirosoma</taxon>
    </lineage>
</organism>
<comment type="caution">
    <text evidence="1">The sequence shown here is derived from an EMBL/GenBank/DDBJ whole genome shotgun (WGS) entry which is preliminary data.</text>
</comment>
<proteinExistence type="predicted"/>
<protein>
    <submittedName>
        <fullName evidence="1">Uncharacterized protein</fullName>
    </submittedName>
</protein>
<gene>
    <name evidence="1" type="ORF">EQG79_14460</name>
</gene>
<dbReference type="Proteomes" id="UP000290407">
    <property type="component" value="Unassembled WGS sequence"/>
</dbReference>
<keyword evidence="2" id="KW-1185">Reference proteome</keyword>
<dbReference type="AlphaFoldDB" id="A0A4Q2UKH4"/>
<evidence type="ECO:0000313" key="2">
    <source>
        <dbReference type="Proteomes" id="UP000290407"/>
    </source>
</evidence>
<reference evidence="1 2" key="1">
    <citation type="submission" date="2019-01" db="EMBL/GenBank/DDBJ databases">
        <title>Spirosoma flava sp. nov., a propanil-degrading bacterium isolated from herbicide-contaminated soil.</title>
        <authorList>
            <person name="Zhang L."/>
            <person name="Jiang J.-D."/>
        </authorList>
    </citation>
    <scope>NUCLEOTIDE SEQUENCE [LARGE SCALE GENOMIC DNA]</scope>
    <source>
        <strain evidence="1 2">TY50</strain>
    </source>
</reference>
<sequence>MSSKADLISITLDEQDEPVLEFTHSETDTTLDQKLLGKLLRQIHRQGIELHLVRHYTDSTERPVWEYQIRALPHDTNR</sequence>
<evidence type="ECO:0000313" key="1">
    <source>
        <dbReference type="EMBL" id="RYC69794.1"/>
    </source>
</evidence>
<dbReference type="RefSeq" id="WP_077919716.1">
    <property type="nucleotide sequence ID" value="NZ_SBLB01000003.1"/>
</dbReference>
<dbReference type="EMBL" id="SBLB01000003">
    <property type="protein sequence ID" value="RYC69794.1"/>
    <property type="molecule type" value="Genomic_DNA"/>
</dbReference>